<dbReference type="AlphaFoldDB" id="A0A9Q1HUE8"/>
<dbReference type="Proteomes" id="UP001152803">
    <property type="component" value="Unassembled WGS sequence"/>
</dbReference>
<keyword evidence="3" id="KW-1185">Reference proteome</keyword>
<dbReference type="OrthoDB" id="6159302at2759"/>
<feature type="region of interest" description="Disordered" evidence="1">
    <location>
        <begin position="176"/>
        <end position="196"/>
    </location>
</feature>
<evidence type="ECO:0000256" key="1">
    <source>
        <dbReference type="SAM" id="MobiDB-lite"/>
    </source>
</evidence>
<organism evidence="2 3">
    <name type="scientific">Conger conger</name>
    <name type="common">Conger eel</name>
    <name type="synonym">Muraena conger</name>
    <dbReference type="NCBI Taxonomy" id="82655"/>
    <lineage>
        <taxon>Eukaryota</taxon>
        <taxon>Metazoa</taxon>
        <taxon>Chordata</taxon>
        <taxon>Craniata</taxon>
        <taxon>Vertebrata</taxon>
        <taxon>Euteleostomi</taxon>
        <taxon>Actinopterygii</taxon>
        <taxon>Neopterygii</taxon>
        <taxon>Teleostei</taxon>
        <taxon>Anguilliformes</taxon>
        <taxon>Congridae</taxon>
        <taxon>Conger</taxon>
    </lineage>
</organism>
<accession>A0A9Q1HUE8</accession>
<sequence length="196" mass="22586">MRELGRKRPYPQAEENRALYTHHLPPRFTQEKAPPLSAAEMQLRAGHRALKRHITIVRKGAFPTLQQCRSCCRLIHCPFCKESVYKPKFMYHVKRHIQIHLKYGVPYGDYIICRCNLECRKVSHFHCLWCSKTILRKEDFLNHLTVCQEKGASFSQLLSHHPPFPATGPPEFLSLPPPGGARQFLLEPPNPGKSGL</sequence>
<evidence type="ECO:0000313" key="3">
    <source>
        <dbReference type="Proteomes" id="UP001152803"/>
    </source>
</evidence>
<evidence type="ECO:0000313" key="2">
    <source>
        <dbReference type="EMBL" id="KAJ8262720.1"/>
    </source>
</evidence>
<comment type="caution">
    <text evidence="2">The sequence shown here is derived from an EMBL/GenBank/DDBJ whole genome shotgun (WGS) entry which is preliminary data.</text>
</comment>
<proteinExistence type="predicted"/>
<gene>
    <name evidence="2" type="ORF">COCON_G00151770</name>
</gene>
<name>A0A9Q1HUE8_CONCO</name>
<dbReference type="EMBL" id="JAFJMO010000011">
    <property type="protein sequence ID" value="KAJ8262720.1"/>
    <property type="molecule type" value="Genomic_DNA"/>
</dbReference>
<protein>
    <submittedName>
        <fullName evidence="2">Uncharacterized protein</fullName>
    </submittedName>
</protein>
<reference evidence="2" key="1">
    <citation type="journal article" date="2023" name="Science">
        <title>Genome structures resolve the early diversification of teleost fishes.</title>
        <authorList>
            <person name="Parey E."/>
            <person name="Louis A."/>
            <person name="Montfort J."/>
            <person name="Bouchez O."/>
            <person name="Roques C."/>
            <person name="Iampietro C."/>
            <person name="Lluch J."/>
            <person name="Castinel A."/>
            <person name="Donnadieu C."/>
            <person name="Desvignes T."/>
            <person name="Floi Bucao C."/>
            <person name="Jouanno E."/>
            <person name="Wen M."/>
            <person name="Mejri S."/>
            <person name="Dirks R."/>
            <person name="Jansen H."/>
            <person name="Henkel C."/>
            <person name="Chen W.J."/>
            <person name="Zahm M."/>
            <person name="Cabau C."/>
            <person name="Klopp C."/>
            <person name="Thompson A.W."/>
            <person name="Robinson-Rechavi M."/>
            <person name="Braasch I."/>
            <person name="Lecointre G."/>
            <person name="Bobe J."/>
            <person name="Postlethwait J.H."/>
            <person name="Berthelot C."/>
            <person name="Roest Crollius H."/>
            <person name="Guiguen Y."/>
        </authorList>
    </citation>
    <scope>NUCLEOTIDE SEQUENCE</scope>
    <source>
        <strain evidence="2">Concon-B</strain>
    </source>
</reference>